<dbReference type="InterPro" id="IPR001849">
    <property type="entry name" value="PH_domain"/>
</dbReference>
<dbReference type="CDD" id="cd12070">
    <property type="entry name" value="SH3_ARHGAP12"/>
    <property type="match status" value="1"/>
</dbReference>
<dbReference type="Gene3D" id="2.30.30.40">
    <property type="entry name" value="SH3 Domains"/>
    <property type="match status" value="1"/>
</dbReference>
<evidence type="ECO:0000256" key="1">
    <source>
        <dbReference type="ARBA" id="ARBA00022443"/>
    </source>
</evidence>
<feature type="compositionally biased region" description="Basic and acidic residues" evidence="4">
    <location>
        <begin position="203"/>
        <end position="216"/>
    </location>
</feature>
<evidence type="ECO:0000259" key="7">
    <source>
        <dbReference type="PROSITE" id="PS50020"/>
    </source>
</evidence>
<reference evidence="9" key="2">
    <citation type="submission" date="2025-09" db="UniProtKB">
        <authorList>
            <consortium name="Ensembl"/>
        </authorList>
    </citation>
    <scope>IDENTIFICATION</scope>
</reference>
<dbReference type="SMART" id="SM00324">
    <property type="entry name" value="RhoGAP"/>
    <property type="match status" value="1"/>
</dbReference>
<dbReference type="GO" id="GO:0007165">
    <property type="term" value="P:signal transduction"/>
    <property type="evidence" value="ECO:0007669"/>
    <property type="project" value="InterPro"/>
</dbReference>
<evidence type="ECO:0000259" key="6">
    <source>
        <dbReference type="PROSITE" id="PS50003"/>
    </source>
</evidence>
<feature type="domain" description="WW" evidence="7">
    <location>
        <begin position="295"/>
        <end position="322"/>
    </location>
</feature>
<dbReference type="SMART" id="SM00326">
    <property type="entry name" value="SH3"/>
    <property type="match status" value="1"/>
</dbReference>
<dbReference type="GeneTree" id="ENSGT00950000182860"/>
<feature type="compositionally biased region" description="Basic and acidic residues" evidence="4">
    <location>
        <begin position="568"/>
        <end position="580"/>
    </location>
</feature>
<dbReference type="SMART" id="SM00233">
    <property type="entry name" value="PH"/>
    <property type="match status" value="1"/>
</dbReference>
<feature type="domain" description="WW" evidence="7">
    <location>
        <begin position="344"/>
        <end position="371"/>
    </location>
</feature>
<dbReference type="SUPFAM" id="SSF50044">
    <property type="entry name" value="SH3-domain"/>
    <property type="match status" value="1"/>
</dbReference>
<proteinExistence type="predicted"/>
<dbReference type="Gene3D" id="2.20.70.10">
    <property type="match status" value="1"/>
</dbReference>
<feature type="compositionally biased region" description="Low complexity" evidence="4">
    <location>
        <begin position="219"/>
        <end position="230"/>
    </location>
</feature>
<dbReference type="InterPro" id="IPR001202">
    <property type="entry name" value="WW_dom"/>
</dbReference>
<dbReference type="SMART" id="SM00456">
    <property type="entry name" value="WW"/>
    <property type="match status" value="2"/>
</dbReference>
<dbReference type="PROSITE" id="PS50002">
    <property type="entry name" value="SH3"/>
    <property type="match status" value="1"/>
</dbReference>
<dbReference type="InterPro" id="IPR050729">
    <property type="entry name" value="Rho-GAP"/>
</dbReference>
<name>A0A673WPM0_SALTR</name>
<accession>A0A673WPM0</accession>
<dbReference type="Gene3D" id="1.10.555.10">
    <property type="entry name" value="Rho GTPase activation protein"/>
    <property type="match status" value="1"/>
</dbReference>
<feature type="compositionally biased region" description="Acidic residues" evidence="4">
    <location>
        <begin position="555"/>
        <end position="564"/>
    </location>
</feature>
<dbReference type="FunFam" id="1.10.555.10:FF:000003">
    <property type="entry name" value="Putative rho GTPase-activating protein 12"/>
    <property type="match status" value="1"/>
</dbReference>
<gene>
    <name evidence="9" type="primary">ARHGAP12</name>
    <name evidence="9" type="synonym">LOC115153957</name>
</gene>
<dbReference type="PROSITE" id="PS50003">
    <property type="entry name" value="PH_DOMAIN"/>
    <property type="match status" value="1"/>
</dbReference>
<dbReference type="InterPro" id="IPR001452">
    <property type="entry name" value="SH3_domain"/>
</dbReference>
<evidence type="ECO:0000313" key="10">
    <source>
        <dbReference type="Proteomes" id="UP000472277"/>
    </source>
</evidence>
<dbReference type="Pfam" id="PF00620">
    <property type="entry name" value="RhoGAP"/>
    <property type="match status" value="1"/>
</dbReference>
<dbReference type="Pfam" id="PF16618">
    <property type="entry name" value="SH3-WW_linker"/>
    <property type="match status" value="1"/>
</dbReference>
<dbReference type="FunFam" id="2.30.29.30:FF:000100">
    <property type="entry name" value="Rho GTPase activating protein 12"/>
    <property type="match status" value="1"/>
</dbReference>
<dbReference type="CDD" id="cd04403">
    <property type="entry name" value="RhoGAP_ARHGAP27_15_12_9"/>
    <property type="match status" value="1"/>
</dbReference>
<dbReference type="Pfam" id="PF00397">
    <property type="entry name" value="WW"/>
    <property type="match status" value="1"/>
</dbReference>
<feature type="region of interest" description="Disordered" evidence="4">
    <location>
        <begin position="367"/>
        <end position="390"/>
    </location>
</feature>
<dbReference type="Proteomes" id="UP000472277">
    <property type="component" value="Chromosome 2"/>
</dbReference>
<dbReference type="AlphaFoldDB" id="A0A673WPM0"/>
<sequence>MADRDGHSGGVDVPTIVPGQVYVEVEYDYEYTAKDKLISIRQGECYMLVRKTNEDWWQMRKEEGMKAFYVPAQYVREVRRALMPPQKPLVSCGIGGMSGVVRVKPTVLDICRASNENLNNRPPQEMSSFGRPSPSSTPSPFPVHVTPPALPKDANQNPGSPRHSKPPGVAELVLLHNNNNHHHSNNSTLPRMRADSPPPRAPYNDHKNHQGSHDTDQTPSSSGDSPGEGSETLRNDSESGDDLSSSSAEHMQTMSPAGQGRSESPVYTNLQELKISQSSLPPLPSSSPLHVLGDWETHKDLTGRHFYYNRASGERTWKPPRVRDASCSTSSSRGDPHGTGEMEWIKHVDEQGRPYYYSADGSRSEWELPKYNLSPPQPGDPPKSRSLERKHPDPIVLTKWRHSTYVLDLNDKVRPHALCLCVHLTVLMSPVCLPPQPSEKCGVLNVTKITENGKKVRKNWTSSWTVLQGSSLLFAKGQGSGTSWFVGNQSKPEFTVDLRGGSVDWASKDKSSKKHVIELKTRQGTELLIQSEIDSVINDWYRTLTDTISTHAWESDEAIEEDMPESPGAEKQDKEKDHRDSKKNRAMKTSISMDSTDQKKTRVKLKKFLTRRPTYQAVKDKGYIKDQVFGCSLSSLCQRENTSVPNFVTTCIDHVETTGLSIDGIYRVSGNLAVIQKLRFAVNHDEQLELEDSKWEDIHVTTGALKMFFRELPEPLFTYDSFNDFINAIKCSDYKQRVNLIKDLIKQLPKPNHDTMQCLFKHLRRVIDHGEANRMTTQSVAIVFGPTLLRPETETGNIAVHMVYQNQIVELILLEYENIFGR</sequence>
<dbReference type="Ensembl" id="ENSSTUT00000014751.1">
    <property type="protein sequence ID" value="ENSSTUP00000013970.1"/>
    <property type="gene ID" value="ENSSTUG00000005991.1"/>
</dbReference>
<dbReference type="Gene3D" id="2.30.29.30">
    <property type="entry name" value="Pleckstrin-homology domain (PH domain)/Phosphotyrosine-binding domain (PTB)"/>
    <property type="match status" value="1"/>
</dbReference>
<dbReference type="GO" id="GO:0005096">
    <property type="term" value="F:GTPase activator activity"/>
    <property type="evidence" value="ECO:0007669"/>
    <property type="project" value="UniProtKB-KW"/>
</dbReference>
<dbReference type="SUPFAM" id="SSF51045">
    <property type="entry name" value="WW domain"/>
    <property type="match status" value="2"/>
</dbReference>
<dbReference type="CDD" id="cd13233">
    <property type="entry name" value="PH_ARHGAP9-like"/>
    <property type="match status" value="1"/>
</dbReference>
<dbReference type="PANTHER" id="PTHR23176">
    <property type="entry name" value="RHO/RAC/CDC GTPASE-ACTIVATING PROTEIN"/>
    <property type="match status" value="1"/>
</dbReference>
<dbReference type="InterPro" id="IPR011993">
    <property type="entry name" value="PH-like_dom_sf"/>
</dbReference>
<dbReference type="PROSITE" id="PS50020">
    <property type="entry name" value="WW_DOMAIN_2"/>
    <property type="match status" value="2"/>
</dbReference>
<feature type="region of interest" description="Disordered" evidence="4">
    <location>
        <begin position="317"/>
        <end position="340"/>
    </location>
</feature>
<feature type="compositionally biased region" description="Polar residues" evidence="4">
    <location>
        <begin position="248"/>
        <end position="264"/>
    </location>
</feature>
<dbReference type="InterPro" id="IPR036028">
    <property type="entry name" value="SH3-like_dom_sf"/>
</dbReference>
<keyword evidence="10" id="KW-1185">Reference proteome</keyword>
<dbReference type="InterPro" id="IPR035491">
    <property type="entry name" value="ARHGAP12_SH3"/>
</dbReference>
<feature type="domain" description="Rho-GAP" evidence="8">
    <location>
        <begin position="631"/>
        <end position="820"/>
    </location>
</feature>
<evidence type="ECO:0000256" key="3">
    <source>
        <dbReference type="PROSITE-ProRule" id="PRU00192"/>
    </source>
</evidence>
<dbReference type="PROSITE" id="PS50238">
    <property type="entry name" value="RHOGAP"/>
    <property type="match status" value="1"/>
</dbReference>
<dbReference type="InterPro" id="IPR036020">
    <property type="entry name" value="WW_dom_sf"/>
</dbReference>
<evidence type="ECO:0000313" key="9">
    <source>
        <dbReference type="Ensembl" id="ENSSTUP00000013970.1"/>
    </source>
</evidence>
<keyword evidence="2" id="KW-0343">GTPase activation</keyword>
<protein>
    <submittedName>
        <fullName evidence="9">Rho GTPase activating protein 12</fullName>
    </submittedName>
</protein>
<dbReference type="PANTHER" id="PTHR23176:SF107">
    <property type="entry name" value="RHO GTPASE-ACTIVATING PROTEIN 12"/>
    <property type="match status" value="1"/>
</dbReference>
<organism evidence="9 10">
    <name type="scientific">Salmo trutta</name>
    <name type="common">Brown trout</name>
    <dbReference type="NCBI Taxonomy" id="8032"/>
    <lineage>
        <taxon>Eukaryota</taxon>
        <taxon>Metazoa</taxon>
        <taxon>Chordata</taxon>
        <taxon>Craniata</taxon>
        <taxon>Vertebrata</taxon>
        <taxon>Euteleostomi</taxon>
        <taxon>Actinopterygii</taxon>
        <taxon>Neopterygii</taxon>
        <taxon>Teleostei</taxon>
        <taxon>Protacanthopterygii</taxon>
        <taxon>Salmoniformes</taxon>
        <taxon>Salmonidae</taxon>
        <taxon>Salmoninae</taxon>
        <taxon>Salmo</taxon>
    </lineage>
</organism>
<dbReference type="Pfam" id="PF00169">
    <property type="entry name" value="PH"/>
    <property type="match status" value="1"/>
</dbReference>
<dbReference type="SUPFAM" id="SSF50729">
    <property type="entry name" value="PH domain-like"/>
    <property type="match status" value="1"/>
</dbReference>
<dbReference type="InterPro" id="IPR008936">
    <property type="entry name" value="Rho_GTPase_activation_prot"/>
</dbReference>
<feature type="compositionally biased region" description="Polar residues" evidence="4">
    <location>
        <begin position="115"/>
        <end position="126"/>
    </location>
</feature>
<feature type="region of interest" description="Disordered" evidence="4">
    <location>
        <begin position="115"/>
        <end position="264"/>
    </location>
</feature>
<dbReference type="CDD" id="cd00201">
    <property type="entry name" value="WW"/>
    <property type="match status" value="2"/>
</dbReference>
<feature type="domain" description="PH" evidence="6">
    <location>
        <begin position="448"/>
        <end position="549"/>
    </location>
</feature>
<reference evidence="9" key="1">
    <citation type="submission" date="2025-08" db="UniProtKB">
        <authorList>
            <consortium name="Ensembl"/>
        </authorList>
    </citation>
    <scope>IDENTIFICATION</scope>
</reference>
<dbReference type="SUPFAM" id="SSF48350">
    <property type="entry name" value="GTPase activation domain, GAP"/>
    <property type="match status" value="1"/>
</dbReference>
<feature type="domain" description="SH3" evidence="5">
    <location>
        <begin position="18"/>
        <end position="80"/>
    </location>
</feature>
<evidence type="ECO:0000256" key="2">
    <source>
        <dbReference type="ARBA" id="ARBA00022468"/>
    </source>
</evidence>
<keyword evidence="1 3" id="KW-0728">SH3 domain</keyword>
<feature type="region of interest" description="Disordered" evidence="4">
    <location>
        <begin position="553"/>
        <end position="597"/>
    </location>
</feature>
<dbReference type="InterPro" id="IPR000198">
    <property type="entry name" value="RhoGAP_dom"/>
</dbReference>
<dbReference type="GO" id="GO:0005737">
    <property type="term" value="C:cytoplasm"/>
    <property type="evidence" value="ECO:0007669"/>
    <property type="project" value="TreeGrafter"/>
</dbReference>
<evidence type="ECO:0000259" key="5">
    <source>
        <dbReference type="PROSITE" id="PS50002"/>
    </source>
</evidence>
<evidence type="ECO:0000259" key="8">
    <source>
        <dbReference type="PROSITE" id="PS50238"/>
    </source>
</evidence>
<evidence type="ECO:0000256" key="4">
    <source>
        <dbReference type="SAM" id="MobiDB-lite"/>
    </source>
</evidence>